<dbReference type="PANTHER" id="PTHR43072">
    <property type="entry name" value="N-ACETYLTRANSFERASE"/>
    <property type="match status" value="1"/>
</dbReference>
<evidence type="ECO:0000313" key="4">
    <source>
        <dbReference type="EMBL" id="MFC0348592.1"/>
    </source>
</evidence>
<organism evidence="4 5">
    <name type="scientific">Undibacterium danionis</name>
    <dbReference type="NCBI Taxonomy" id="1812100"/>
    <lineage>
        <taxon>Bacteria</taxon>
        <taxon>Pseudomonadati</taxon>
        <taxon>Pseudomonadota</taxon>
        <taxon>Betaproteobacteria</taxon>
        <taxon>Burkholderiales</taxon>
        <taxon>Oxalobacteraceae</taxon>
        <taxon>Undibacterium</taxon>
    </lineage>
</organism>
<dbReference type="SUPFAM" id="SSF55729">
    <property type="entry name" value="Acyl-CoA N-acyltransferases (Nat)"/>
    <property type="match status" value="1"/>
</dbReference>
<evidence type="ECO:0000259" key="3">
    <source>
        <dbReference type="PROSITE" id="PS51186"/>
    </source>
</evidence>
<dbReference type="EMBL" id="JBHLXJ010000002">
    <property type="protein sequence ID" value="MFC0348592.1"/>
    <property type="molecule type" value="Genomic_DNA"/>
</dbReference>
<evidence type="ECO:0000256" key="1">
    <source>
        <dbReference type="ARBA" id="ARBA00022679"/>
    </source>
</evidence>
<dbReference type="Gene3D" id="3.40.630.30">
    <property type="match status" value="1"/>
</dbReference>
<comment type="caution">
    <text evidence="4">The sequence shown here is derived from an EMBL/GenBank/DDBJ whole genome shotgun (WGS) entry which is preliminary data.</text>
</comment>
<keyword evidence="5" id="KW-1185">Reference proteome</keyword>
<dbReference type="Proteomes" id="UP001589844">
    <property type="component" value="Unassembled WGS sequence"/>
</dbReference>
<evidence type="ECO:0000256" key="2">
    <source>
        <dbReference type="ARBA" id="ARBA00023315"/>
    </source>
</evidence>
<dbReference type="RefSeq" id="WP_390209704.1">
    <property type="nucleotide sequence ID" value="NZ_JBHLXJ010000002.1"/>
</dbReference>
<protein>
    <submittedName>
        <fullName evidence="4">GNAT family N-acetyltransferase</fullName>
        <ecNumber evidence="4">2.3.-.-</ecNumber>
    </submittedName>
</protein>
<gene>
    <name evidence="4" type="ORF">ACFFJH_02135</name>
</gene>
<keyword evidence="2 4" id="KW-0012">Acyltransferase</keyword>
<dbReference type="Pfam" id="PF00583">
    <property type="entry name" value="Acetyltransf_1"/>
    <property type="match status" value="1"/>
</dbReference>
<dbReference type="CDD" id="cd04301">
    <property type="entry name" value="NAT_SF"/>
    <property type="match status" value="1"/>
</dbReference>
<accession>A0ABV6I9T4</accession>
<name>A0ABV6I9T4_9BURK</name>
<dbReference type="PANTHER" id="PTHR43072:SF23">
    <property type="entry name" value="UPF0039 PROTEIN C11D3.02C"/>
    <property type="match status" value="1"/>
</dbReference>
<dbReference type="GO" id="GO:0016746">
    <property type="term" value="F:acyltransferase activity"/>
    <property type="evidence" value="ECO:0007669"/>
    <property type="project" value="UniProtKB-KW"/>
</dbReference>
<dbReference type="EC" id="2.3.-.-" evidence="4"/>
<feature type="domain" description="N-acetyltransferase" evidence="3">
    <location>
        <begin position="20"/>
        <end position="174"/>
    </location>
</feature>
<dbReference type="InterPro" id="IPR016181">
    <property type="entry name" value="Acyl_CoA_acyltransferase"/>
</dbReference>
<dbReference type="InterPro" id="IPR000182">
    <property type="entry name" value="GNAT_dom"/>
</dbReference>
<reference evidence="4 5" key="1">
    <citation type="submission" date="2024-09" db="EMBL/GenBank/DDBJ databases">
        <authorList>
            <person name="Sun Q."/>
            <person name="Mori K."/>
        </authorList>
    </citation>
    <scope>NUCLEOTIDE SEQUENCE [LARGE SCALE GENOMIC DNA]</scope>
    <source>
        <strain evidence="4 5">CCM 8677</strain>
    </source>
</reference>
<sequence length="187" mass="21102">MSSTQLSAVSSSDLPNSKVFSHRIAQLDDLAAIVAIYNSTIASRMVTADTEEISVESRLNWFHEHTPEKRPLWVVENEQAEIVGWLSFSNFYGRPAYSGTAELSIYLHESMRRQGLGRYFLEQAIAFAPQIKVHTLLGFIFGHNVPSMNLFASFNFEIWANMPRVATLDGVERDLIIFGKRVDSSTK</sequence>
<keyword evidence="1 4" id="KW-0808">Transferase</keyword>
<proteinExistence type="predicted"/>
<evidence type="ECO:0000313" key="5">
    <source>
        <dbReference type="Proteomes" id="UP001589844"/>
    </source>
</evidence>
<dbReference type="PROSITE" id="PS51186">
    <property type="entry name" value="GNAT"/>
    <property type="match status" value="1"/>
</dbReference>